<keyword evidence="1" id="KW-0547">Nucleotide-binding</keyword>
<dbReference type="GO" id="GO:0006302">
    <property type="term" value="P:double-strand break repair"/>
    <property type="evidence" value="ECO:0007669"/>
    <property type="project" value="TreeGrafter"/>
</dbReference>
<keyword evidence="2" id="KW-0067">ATP-binding</keyword>
<dbReference type="InterPro" id="IPR027417">
    <property type="entry name" value="P-loop_NTPase"/>
</dbReference>
<dbReference type="Gene3D" id="3.40.50.300">
    <property type="entry name" value="P-loop containing nucleotide triphosphate hydrolases"/>
    <property type="match status" value="1"/>
</dbReference>
<dbReference type="InterPro" id="IPR042115">
    <property type="entry name" value="PriA_3primeBD_sf"/>
</dbReference>
<accession>A0A6J7VX14</accession>
<protein>
    <submittedName>
        <fullName evidence="5">Unannotated protein</fullName>
    </submittedName>
</protein>
<keyword evidence="3" id="KW-0238">DNA-binding</keyword>
<dbReference type="InterPro" id="IPR041222">
    <property type="entry name" value="PriA_3primeBD"/>
</dbReference>
<feature type="domain" description="Primosomal protein N' 3' DNA-binding" evidence="4">
    <location>
        <begin position="23"/>
        <end position="106"/>
    </location>
</feature>
<dbReference type="EMBL" id="CAFBRX010000008">
    <property type="protein sequence ID" value="CAB5111013.1"/>
    <property type="molecule type" value="Genomic_DNA"/>
</dbReference>
<dbReference type="Pfam" id="PF17764">
    <property type="entry name" value="PriA_3primeBD"/>
    <property type="match status" value="1"/>
</dbReference>
<dbReference type="GO" id="GO:0005524">
    <property type="term" value="F:ATP binding"/>
    <property type="evidence" value="ECO:0007669"/>
    <property type="project" value="UniProtKB-KW"/>
</dbReference>
<dbReference type="GO" id="GO:0003677">
    <property type="term" value="F:DNA binding"/>
    <property type="evidence" value="ECO:0007669"/>
    <property type="project" value="UniProtKB-KW"/>
</dbReference>
<evidence type="ECO:0000259" key="4">
    <source>
        <dbReference type="Pfam" id="PF17764"/>
    </source>
</evidence>
<dbReference type="PANTHER" id="PTHR30580:SF0">
    <property type="entry name" value="PRIMOSOMAL PROTEIN N"/>
    <property type="match status" value="1"/>
</dbReference>
<organism evidence="5">
    <name type="scientific">freshwater metagenome</name>
    <dbReference type="NCBI Taxonomy" id="449393"/>
    <lineage>
        <taxon>unclassified sequences</taxon>
        <taxon>metagenomes</taxon>
        <taxon>ecological metagenomes</taxon>
    </lineage>
</organism>
<gene>
    <name evidence="5" type="ORF">UFOPK4422_00168</name>
</gene>
<dbReference type="Gene3D" id="3.40.1440.60">
    <property type="entry name" value="PriA, 3(prime) DNA-binding domain"/>
    <property type="match status" value="1"/>
</dbReference>
<dbReference type="PANTHER" id="PTHR30580">
    <property type="entry name" value="PRIMOSOMAL PROTEIN N"/>
    <property type="match status" value="1"/>
</dbReference>
<sequence length="594" mass="63357">MTTTAVVTESDSGLPVVAGIVPDVTGLDRVFDYLVPPSLTDVVALGSRVRMSLNGRRVGGWVVSLGSPASDLATSKLKSIDKSSGIGPDAEMLDLCRWASDRWCASRLRPFLVTASPNTVVTRASPARRTKVLAEPVSPAATSLLAQGGGVLRLPPSADQMPTVLAAARLGPTLVVCASVDNAQILATRLRRTGISVALMPHEWAQARGGVDVVIGARAAAFAPCPNLAVAVVLDEHEESLQEERAPTWHARDVLARRARLAHAPLLLVSPCPSVVGLHQRTLLAPSSEREHASWPTVQVVDQSDLEPWKRSLLSSELIAHLRHADLRVACVLNTKGQARLLACRSCKMLARCESCTGSMVENVVGQLDCGTCQRSRPKVCATCGSSVLSRIRPGVGRLRDELEAAAQRDVLAVVAGKNKDELFDDTTADVFIGTEAVLHRCRRIDVVAFLDFDSELLAPRYQASEQAMALIAKAARLVGIRERGGRIILQTSLPDNDVVLAAVAGDPGILSQAELARREMLGFPPASALAVIEGEGGGAFATSLSAMGGITVVAHREKWLVRASSHDVLTHAFMNTERPAHSKIRIEVDPPRI</sequence>
<proteinExistence type="predicted"/>
<reference evidence="5" key="1">
    <citation type="submission" date="2020-05" db="EMBL/GenBank/DDBJ databases">
        <authorList>
            <person name="Chiriac C."/>
            <person name="Salcher M."/>
            <person name="Ghai R."/>
            <person name="Kavagutti S V."/>
        </authorList>
    </citation>
    <scope>NUCLEOTIDE SEQUENCE</scope>
</reference>
<evidence type="ECO:0000256" key="2">
    <source>
        <dbReference type="ARBA" id="ARBA00022840"/>
    </source>
</evidence>
<evidence type="ECO:0000256" key="3">
    <source>
        <dbReference type="ARBA" id="ARBA00023125"/>
    </source>
</evidence>
<evidence type="ECO:0000313" key="5">
    <source>
        <dbReference type="EMBL" id="CAB5111013.1"/>
    </source>
</evidence>
<dbReference type="GO" id="GO:0043138">
    <property type="term" value="F:3'-5' DNA helicase activity"/>
    <property type="evidence" value="ECO:0007669"/>
    <property type="project" value="TreeGrafter"/>
</dbReference>
<dbReference type="AlphaFoldDB" id="A0A6J7VX14"/>
<dbReference type="GO" id="GO:0006310">
    <property type="term" value="P:DNA recombination"/>
    <property type="evidence" value="ECO:0007669"/>
    <property type="project" value="TreeGrafter"/>
</dbReference>
<name>A0A6J7VX14_9ZZZZ</name>
<evidence type="ECO:0000256" key="1">
    <source>
        <dbReference type="ARBA" id="ARBA00022741"/>
    </source>
</evidence>
<dbReference type="GO" id="GO:0006270">
    <property type="term" value="P:DNA replication initiation"/>
    <property type="evidence" value="ECO:0007669"/>
    <property type="project" value="TreeGrafter"/>
</dbReference>